<keyword evidence="1" id="KW-1133">Transmembrane helix</keyword>
<feature type="transmembrane region" description="Helical" evidence="1">
    <location>
        <begin position="52"/>
        <end position="73"/>
    </location>
</feature>
<sequence length="242" mass="25924">MSETLAQQGLKINWAEMPTYNTIMALAAGVGLLLIVALGWQMMTDRPIATEGWAIAFAILGVILFATGLHMTLTWPLAPGGFAFDNIIFGEPALGFGTLMLGAAVVLWRRGRVFAEASLEDGGLRTEQVRRLLWPISIFVFALGLACFGIAAAGWTYTLFAAPPQEPISGAFAEYPLIEATFISGLYVLVGIGSVLTPFALIRLNRVLLAIVGVAWAIAGIAFTLFGALNYFTHIGLIINTM</sequence>
<protein>
    <submittedName>
        <fullName evidence="2">Uncharacterized membrane protein</fullName>
    </submittedName>
</protein>
<keyword evidence="3" id="KW-1185">Reference proteome</keyword>
<dbReference type="InterPro" id="IPR009324">
    <property type="entry name" value="DUF981"/>
</dbReference>
<keyword evidence="1" id="KW-0812">Transmembrane</keyword>
<accession>A0A1C4YUJ7</accession>
<evidence type="ECO:0000256" key="1">
    <source>
        <dbReference type="SAM" id="Phobius"/>
    </source>
</evidence>
<dbReference type="Proteomes" id="UP000198242">
    <property type="component" value="Chromosome I"/>
</dbReference>
<dbReference type="RefSeq" id="WP_197698270.1">
    <property type="nucleotide sequence ID" value="NZ_LT607411.1"/>
</dbReference>
<dbReference type="AlphaFoldDB" id="A0A1C4YUJ7"/>
<keyword evidence="1" id="KW-0472">Membrane</keyword>
<evidence type="ECO:0000313" key="3">
    <source>
        <dbReference type="Proteomes" id="UP000198242"/>
    </source>
</evidence>
<organism evidence="2 3">
    <name type="scientific">Micromonospora viridifaciens</name>
    <dbReference type="NCBI Taxonomy" id="1881"/>
    <lineage>
        <taxon>Bacteria</taxon>
        <taxon>Bacillati</taxon>
        <taxon>Actinomycetota</taxon>
        <taxon>Actinomycetes</taxon>
        <taxon>Micromonosporales</taxon>
        <taxon>Micromonosporaceae</taxon>
        <taxon>Micromonospora</taxon>
    </lineage>
</organism>
<proteinExistence type="predicted"/>
<feature type="transmembrane region" description="Helical" evidence="1">
    <location>
        <begin position="208"/>
        <end position="232"/>
    </location>
</feature>
<feature type="transmembrane region" description="Helical" evidence="1">
    <location>
        <begin position="177"/>
        <end position="201"/>
    </location>
</feature>
<feature type="transmembrane region" description="Helical" evidence="1">
    <location>
        <begin position="93"/>
        <end position="111"/>
    </location>
</feature>
<evidence type="ECO:0000313" key="2">
    <source>
        <dbReference type="EMBL" id="SCF24350.1"/>
    </source>
</evidence>
<dbReference type="EMBL" id="LT607411">
    <property type="protein sequence ID" value="SCF24350.1"/>
    <property type="molecule type" value="Genomic_DNA"/>
</dbReference>
<dbReference type="Pfam" id="PF06168">
    <property type="entry name" value="DUF981"/>
    <property type="match status" value="1"/>
</dbReference>
<gene>
    <name evidence="2" type="ORF">GA0074695_4701</name>
</gene>
<name>A0A1C4YUJ7_MICVI</name>
<feature type="transmembrane region" description="Helical" evidence="1">
    <location>
        <begin position="132"/>
        <end position="157"/>
    </location>
</feature>
<reference evidence="3" key="1">
    <citation type="submission" date="2016-06" db="EMBL/GenBank/DDBJ databases">
        <authorList>
            <person name="Varghese N."/>
            <person name="Submissions Spin"/>
        </authorList>
    </citation>
    <scope>NUCLEOTIDE SEQUENCE [LARGE SCALE GENOMIC DNA]</scope>
    <source>
        <strain evidence="3">DSM 43909</strain>
    </source>
</reference>
<feature type="transmembrane region" description="Helical" evidence="1">
    <location>
        <begin position="20"/>
        <end position="40"/>
    </location>
</feature>